<accession>A0A1I4R4D5</accession>
<dbReference type="RefSeq" id="WP_090669555.1">
    <property type="nucleotide sequence ID" value="NZ_FOUF01000017.1"/>
</dbReference>
<proteinExistence type="predicted"/>
<evidence type="ECO:0000313" key="4">
    <source>
        <dbReference type="Proteomes" id="UP000199561"/>
    </source>
</evidence>
<reference evidence="3 4" key="1">
    <citation type="submission" date="2016-10" db="EMBL/GenBank/DDBJ databases">
        <authorList>
            <person name="de Groot N.N."/>
        </authorList>
    </citation>
    <scope>NUCLEOTIDE SEQUENCE [LARGE SCALE GENOMIC DNA]</scope>
    <source>
        <strain evidence="3 4">Nm146</strain>
    </source>
</reference>
<evidence type="ECO:0000259" key="2">
    <source>
        <dbReference type="Pfam" id="PF18932"/>
    </source>
</evidence>
<dbReference type="InterPro" id="IPR043736">
    <property type="entry name" value="DUF5681"/>
</dbReference>
<name>A0A1I4R4D5_9PROT</name>
<feature type="domain" description="DUF5681" evidence="2">
    <location>
        <begin position="3"/>
        <end position="43"/>
    </location>
</feature>
<evidence type="ECO:0000256" key="1">
    <source>
        <dbReference type="SAM" id="MobiDB-lite"/>
    </source>
</evidence>
<sequence>MAFTKGQSGNPNGRPKRTQEQIDLESACKELTPKALDVIVTIMESGDNERNRFAAAQYIVDRGWGKPKQSLEHSGKDGEPLHVEVIFI</sequence>
<gene>
    <name evidence="3" type="ORF">SAMN05421880_11765</name>
</gene>
<protein>
    <recommendedName>
        <fullName evidence="2">DUF5681 domain-containing protein</fullName>
    </recommendedName>
</protein>
<organism evidence="3 4">
    <name type="scientific">Nitrosomonas nitrosa</name>
    <dbReference type="NCBI Taxonomy" id="52442"/>
    <lineage>
        <taxon>Bacteria</taxon>
        <taxon>Pseudomonadati</taxon>
        <taxon>Pseudomonadota</taxon>
        <taxon>Betaproteobacteria</taxon>
        <taxon>Nitrosomonadales</taxon>
        <taxon>Nitrosomonadaceae</taxon>
        <taxon>Nitrosomonas</taxon>
    </lineage>
</organism>
<evidence type="ECO:0000313" key="3">
    <source>
        <dbReference type="EMBL" id="SFM47117.1"/>
    </source>
</evidence>
<dbReference type="Pfam" id="PF18932">
    <property type="entry name" value="DUF5681"/>
    <property type="match status" value="1"/>
</dbReference>
<dbReference type="Proteomes" id="UP000199561">
    <property type="component" value="Unassembled WGS sequence"/>
</dbReference>
<dbReference type="EMBL" id="FOUF01000017">
    <property type="protein sequence ID" value="SFM47117.1"/>
    <property type="molecule type" value="Genomic_DNA"/>
</dbReference>
<keyword evidence="4" id="KW-1185">Reference proteome</keyword>
<feature type="compositionally biased region" description="Polar residues" evidence="1">
    <location>
        <begin position="1"/>
        <end position="11"/>
    </location>
</feature>
<feature type="region of interest" description="Disordered" evidence="1">
    <location>
        <begin position="1"/>
        <end position="20"/>
    </location>
</feature>
<dbReference type="STRING" id="52442.SAMN05421880_11765"/>
<dbReference type="AlphaFoldDB" id="A0A1I4R4D5"/>